<evidence type="ECO:0000313" key="2">
    <source>
        <dbReference type="EMBL" id="MPC58818.1"/>
    </source>
</evidence>
<feature type="region of interest" description="Disordered" evidence="1">
    <location>
        <begin position="1"/>
        <end position="58"/>
    </location>
</feature>
<accession>A0A5B7GP90</accession>
<comment type="caution">
    <text evidence="2">The sequence shown here is derived from an EMBL/GenBank/DDBJ whole genome shotgun (WGS) entry which is preliminary data.</text>
</comment>
<proteinExistence type="predicted"/>
<dbReference type="EMBL" id="VSRR010016019">
    <property type="protein sequence ID" value="MPC58818.1"/>
    <property type="molecule type" value="Genomic_DNA"/>
</dbReference>
<reference evidence="2 3" key="1">
    <citation type="submission" date="2019-05" db="EMBL/GenBank/DDBJ databases">
        <title>Another draft genome of Portunus trituberculatus and its Hox gene families provides insights of decapod evolution.</title>
        <authorList>
            <person name="Jeong J.-H."/>
            <person name="Song I."/>
            <person name="Kim S."/>
            <person name="Choi T."/>
            <person name="Kim D."/>
            <person name="Ryu S."/>
            <person name="Kim W."/>
        </authorList>
    </citation>
    <scope>NUCLEOTIDE SEQUENCE [LARGE SCALE GENOMIC DNA]</scope>
    <source>
        <tissue evidence="2">Muscle</tissue>
    </source>
</reference>
<protein>
    <submittedName>
        <fullName evidence="2">Uncharacterized protein</fullName>
    </submittedName>
</protein>
<dbReference type="AlphaFoldDB" id="A0A5B7GP90"/>
<organism evidence="2 3">
    <name type="scientific">Portunus trituberculatus</name>
    <name type="common">Swimming crab</name>
    <name type="synonym">Neptunus trituberculatus</name>
    <dbReference type="NCBI Taxonomy" id="210409"/>
    <lineage>
        <taxon>Eukaryota</taxon>
        <taxon>Metazoa</taxon>
        <taxon>Ecdysozoa</taxon>
        <taxon>Arthropoda</taxon>
        <taxon>Crustacea</taxon>
        <taxon>Multicrustacea</taxon>
        <taxon>Malacostraca</taxon>
        <taxon>Eumalacostraca</taxon>
        <taxon>Eucarida</taxon>
        <taxon>Decapoda</taxon>
        <taxon>Pleocyemata</taxon>
        <taxon>Brachyura</taxon>
        <taxon>Eubrachyura</taxon>
        <taxon>Portunoidea</taxon>
        <taxon>Portunidae</taxon>
        <taxon>Portuninae</taxon>
        <taxon>Portunus</taxon>
    </lineage>
</organism>
<evidence type="ECO:0000313" key="3">
    <source>
        <dbReference type="Proteomes" id="UP000324222"/>
    </source>
</evidence>
<keyword evidence="3" id="KW-1185">Reference proteome</keyword>
<name>A0A5B7GP90_PORTR</name>
<gene>
    <name evidence="2" type="ORF">E2C01_052827</name>
</gene>
<sequence>MPPLKAAGNSEQSQGHSSDVPDSAQERKNTLTPESELQSPVREPPQVEEPQADAARRGYARNQIVTHLAWGPCLQGRPCATPLPC</sequence>
<dbReference type="Proteomes" id="UP000324222">
    <property type="component" value="Unassembled WGS sequence"/>
</dbReference>
<evidence type="ECO:0000256" key="1">
    <source>
        <dbReference type="SAM" id="MobiDB-lite"/>
    </source>
</evidence>